<reference evidence="1" key="2">
    <citation type="journal article" date="2014" name="ISME J.">
        <title>Microbial stratification in low pH oxic and suboxic macroscopic growths along an acid mine drainage.</title>
        <authorList>
            <person name="Mendez-Garcia C."/>
            <person name="Mesa V."/>
            <person name="Sprenger R.R."/>
            <person name="Richter M."/>
            <person name="Diez M.S."/>
            <person name="Solano J."/>
            <person name="Bargiela R."/>
            <person name="Golyshina O.V."/>
            <person name="Manteca A."/>
            <person name="Ramos J.L."/>
            <person name="Gallego J.R."/>
            <person name="Llorente I."/>
            <person name="Martins Dos Santos V.A."/>
            <person name="Jensen O.N."/>
            <person name="Pelaez A.I."/>
            <person name="Sanchez J."/>
            <person name="Ferrer M."/>
        </authorList>
    </citation>
    <scope>NUCLEOTIDE SEQUENCE</scope>
</reference>
<sequence>PDEVAVHIRNAHPGISDSMANSLAWMEGLKRLQEAILERHDYWFETTLGGNTITATLESALSTGLDVRIWYIGLKSPELHIARVAERVKHGGHDIPIDKIRERYDGSRRNLIRLLPRLTEVRVFDNSADADPKSGKRPTPLLILHMQHGKILDSIDLPQTPEWAKPIIIAALIHKSVI</sequence>
<accession>T0Y3M6</accession>
<dbReference type="InterPro" id="IPR027417">
    <property type="entry name" value="P-loop_NTPase"/>
</dbReference>
<protein>
    <recommendedName>
        <fullName evidence="2">Zeta toxin domain-containing protein</fullName>
    </recommendedName>
</protein>
<dbReference type="AlphaFoldDB" id="T0Y3M6"/>
<evidence type="ECO:0008006" key="2">
    <source>
        <dbReference type="Google" id="ProtNLM"/>
    </source>
</evidence>
<dbReference type="Gene3D" id="3.40.50.300">
    <property type="entry name" value="P-loop containing nucleotide triphosphate hydrolases"/>
    <property type="match status" value="1"/>
</dbReference>
<feature type="non-terminal residue" evidence="1">
    <location>
        <position position="1"/>
    </location>
</feature>
<name>T0Y3M6_9ZZZZ</name>
<dbReference type="PANTHER" id="PTHR39206:SF1">
    <property type="entry name" value="SLL8004 PROTEIN"/>
    <property type="match status" value="1"/>
</dbReference>
<evidence type="ECO:0000313" key="1">
    <source>
        <dbReference type="EMBL" id="EQD27628.1"/>
    </source>
</evidence>
<comment type="caution">
    <text evidence="1">The sequence shown here is derived from an EMBL/GenBank/DDBJ whole genome shotgun (WGS) entry which is preliminary data.</text>
</comment>
<proteinExistence type="predicted"/>
<gene>
    <name evidence="1" type="ORF">B2A_15165</name>
</gene>
<dbReference type="PANTHER" id="PTHR39206">
    <property type="entry name" value="SLL8004 PROTEIN"/>
    <property type="match status" value="1"/>
</dbReference>
<dbReference type="EMBL" id="AUZZ01011037">
    <property type="protein sequence ID" value="EQD27628.1"/>
    <property type="molecule type" value="Genomic_DNA"/>
</dbReference>
<organism evidence="1">
    <name type="scientific">mine drainage metagenome</name>
    <dbReference type="NCBI Taxonomy" id="410659"/>
    <lineage>
        <taxon>unclassified sequences</taxon>
        <taxon>metagenomes</taxon>
        <taxon>ecological metagenomes</taxon>
    </lineage>
</organism>
<reference evidence="1" key="1">
    <citation type="submission" date="2013-08" db="EMBL/GenBank/DDBJ databases">
        <authorList>
            <person name="Mendez C."/>
            <person name="Richter M."/>
            <person name="Ferrer M."/>
            <person name="Sanchez J."/>
        </authorList>
    </citation>
    <scope>NUCLEOTIDE SEQUENCE</scope>
</reference>